<dbReference type="EMBL" id="CP046415">
    <property type="protein sequence ID" value="QGT78705.1"/>
    <property type="molecule type" value="Genomic_DNA"/>
</dbReference>
<keyword evidence="2" id="KW-0812">Transmembrane</keyword>
<evidence type="ECO:0000256" key="1">
    <source>
        <dbReference type="SAM" id="MobiDB-lite"/>
    </source>
</evidence>
<evidence type="ECO:0000256" key="3">
    <source>
        <dbReference type="SAM" id="SignalP"/>
    </source>
</evidence>
<dbReference type="SUPFAM" id="SSF54427">
    <property type="entry name" value="NTF2-like"/>
    <property type="match status" value="1"/>
</dbReference>
<dbReference type="InterPro" id="IPR032710">
    <property type="entry name" value="NTF2-like_dom_sf"/>
</dbReference>
<protein>
    <submittedName>
        <fullName evidence="5">Tim44 domain-containing protein</fullName>
    </submittedName>
</protein>
<sequence>MTSSQSTIRTLVLLAVSVLLAVMLSSPAEAKRFGGGKSFGFQGQKSSQTTTQRQATTDQKATRSPGAGLGGMFAGLAAGGLLAWMFMGGAFEGLQPMDFLLILLLAVGAFLLIRHLRGGANGMARGRPAYAGGNDPAPTDDSLAQARTRNEAFDRSSTGTQGVRPGSLMDEFRFGGSGDYQPPAWFDETRFLGAARTHFTNLQLAWDANRMDEIREFVTPELFRELVRERAALGDAENVTEVVDLDVSLEDLGEEGRELVAAVRFTGQVREARDASAEALDETWLVTRHLDEEDANWLIAGIRQNT</sequence>
<dbReference type="RefSeq" id="WP_156574216.1">
    <property type="nucleotide sequence ID" value="NZ_CP046415.1"/>
</dbReference>
<reference evidence="5 6" key="1">
    <citation type="submission" date="2019-11" db="EMBL/GenBank/DDBJ databases">
        <authorList>
            <person name="Zhang J."/>
            <person name="Sun C."/>
        </authorList>
    </citation>
    <scope>NUCLEOTIDE SEQUENCE [LARGE SCALE GENOMIC DNA]</scope>
    <source>
        <strain evidence="6">sp2</strain>
    </source>
</reference>
<evidence type="ECO:0000313" key="6">
    <source>
        <dbReference type="Proteomes" id="UP000427716"/>
    </source>
</evidence>
<dbReference type="KEGG" id="ghl:GM160_07220"/>
<organism evidence="5 6">
    <name type="scientific">Guyparkeria halophila</name>
    <dbReference type="NCBI Taxonomy" id="47960"/>
    <lineage>
        <taxon>Bacteria</taxon>
        <taxon>Pseudomonadati</taxon>
        <taxon>Pseudomonadota</taxon>
        <taxon>Gammaproteobacteria</taxon>
        <taxon>Chromatiales</taxon>
        <taxon>Thioalkalibacteraceae</taxon>
        <taxon>Guyparkeria</taxon>
    </lineage>
</organism>
<feature type="region of interest" description="Disordered" evidence="1">
    <location>
        <begin position="40"/>
        <end position="66"/>
    </location>
</feature>
<keyword evidence="6" id="KW-1185">Reference proteome</keyword>
<proteinExistence type="predicted"/>
<evidence type="ECO:0000313" key="5">
    <source>
        <dbReference type="EMBL" id="QGT78705.1"/>
    </source>
</evidence>
<dbReference type="PANTHER" id="PTHR41542:SF1">
    <property type="entry name" value="BLL5807 PROTEIN"/>
    <property type="match status" value="1"/>
</dbReference>
<feature type="transmembrane region" description="Helical" evidence="2">
    <location>
        <begin position="99"/>
        <end position="116"/>
    </location>
</feature>
<feature type="signal peptide" evidence="3">
    <location>
        <begin position="1"/>
        <end position="30"/>
    </location>
</feature>
<evidence type="ECO:0000259" key="4">
    <source>
        <dbReference type="SMART" id="SM00978"/>
    </source>
</evidence>
<feature type="transmembrane region" description="Helical" evidence="2">
    <location>
        <begin position="67"/>
        <end position="87"/>
    </location>
</feature>
<keyword evidence="3" id="KW-0732">Signal</keyword>
<dbReference type="InterPro" id="IPR007379">
    <property type="entry name" value="Tim44-like_dom"/>
</dbReference>
<gene>
    <name evidence="5" type="ORF">GM160_07220</name>
</gene>
<dbReference type="AlphaFoldDB" id="A0A6I6D3H4"/>
<keyword evidence="2" id="KW-0472">Membrane</keyword>
<dbReference type="Gene3D" id="3.10.450.240">
    <property type="match status" value="1"/>
</dbReference>
<name>A0A6I6D3H4_9GAMM</name>
<keyword evidence="2" id="KW-1133">Transmembrane helix</keyword>
<evidence type="ECO:0000256" key="2">
    <source>
        <dbReference type="SAM" id="Phobius"/>
    </source>
</evidence>
<dbReference type="PANTHER" id="PTHR41542">
    <property type="entry name" value="BLL5807 PROTEIN"/>
    <property type="match status" value="1"/>
</dbReference>
<feature type="chain" id="PRO_5026106624" evidence="3">
    <location>
        <begin position="31"/>
        <end position="306"/>
    </location>
</feature>
<accession>A0A6I6D3H4</accession>
<dbReference type="Pfam" id="PF04280">
    <property type="entry name" value="Tim44"/>
    <property type="match status" value="1"/>
</dbReference>
<feature type="compositionally biased region" description="Low complexity" evidence="1">
    <location>
        <begin position="40"/>
        <end position="63"/>
    </location>
</feature>
<feature type="domain" description="Tim44-like" evidence="4">
    <location>
        <begin position="176"/>
        <end position="304"/>
    </location>
</feature>
<dbReference type="SMART" id="SM00978">
    <property type="entry name" value="Tim44"/>
    <property type="match status" value="1"/>
</dbReference>
<dbReference type="Proteomes" id="UP000427716">
    <property type="component" value="Chromosome"/>
</dbReference>